<dbReference type="AlphaFoldDB" id="A0A1M7NG41"/>
<organism evidence="5 6">
    <name type="scientific">Xylanibacter ruminicola</name>
    <name type="common">Prevotella ruminicola</name>
    <dbReference type="NCBI Taxonomy" id="839"/>
    <lineage>
        <taxon>Bacteria</taxon>
        <taxon>Pseudomonadati</taxon>
        <taxon>Bacteroidota</taxon>
        <taxon>Bacteroidia</taxon>
        <taxon>Bacteroidales</taxon>
        <taxon>Prevotellaceae</taxon>
        <taxon>Xylanibacter</taxon>
    </lineage>
</organism>
<dbReference type="SUPFAM" id="SSF54862">
    <property type="entry name" value="4Fe-4S ferredoxins"/>
    <property type="match status" value="1"/>
</dbReference>
<dbReference type="InterPro" id="IPR017900">
    <property type="entry name" value="4Fe4S_Fe_S_CS"/>
</dbReference>
<protein>
    <submittedName>
        <fullName evidence="5">Phosphoadenosine phosphosulfate reductase</fullName>
    </submittedName>
</protein>
<dbReference type="InterPro" id="IPR050128">
    <property type="entry name" value="Sulfate_adenylyltrnsfr_sub2"/>
</dbReference>
<accession>A0A1M7NG41</accession>
<dbReference type="SUPFAM" id="SSF52402">
    <property type="entry name" value="Adenine nucleotide alpha hydrolases-like"/>
    <property type="match status" value="1"/>
</dbReference>
<dbReference type="Proteomes" id="UP000184280">
    <property type="component" value="Unassembled WGS sequence"/>
</dbReference>
<evidence type="ECO:0000256" key="1">
    <source>
        <dbReference type="ARBA" id="ARBA00022723"/>
    </source>
</evidence>
<dbReference type="GO" id="GO:0003824">
    <property type="term" value="F:catalytic activity"/>
    <property type="evidence" value="ECO:0007669"/>
    <property type="project" value="InterPro"/>
</dbReference>
<sequence>MYKITWDKETGGVLLHSRIVEGTLGTSPRPVFWEELDLLKLNELGWKYPHCEEPLLWAINKQYWYRGEMVFETKGANIYDDATVEFQQGMETLKLKPVNVKKMLENCKEYMFLLESEAIEFIHETYSQYAGARKSVQNVASNQLDYEALAARAEKKSKTKMAIVKEDCDSFEIVPLDKAKEQGRKIYQTTKIDKFLASFSGGKDSQVVLDLCTRAIPSTDFEVIYSDTGYELPPSLSLYEDVQNHYRELYPDLKFSVARNHESVLNYWDKIGTPSDTHRWCCSIMKTAPLYRGLKLDGTNKQAKVLTFDGVRAEESVKRGAYMRVGKGKHTTITNAHPIINWNAVEIFLYIFKYNLPINEAYRYGKARVGCLICPFSTAWDDMIASKRYGKELKPFTDRLVEWSKDSKIGKIDEFIKERRWKIKAIGNTDLVKTVVSFSDANNTFTAIVKNSLHPVYEWLPALCEYTIEQKDNVDKGSLRFDGNVYDFHLKHEKEKNQFAFVVENPSTQLSFLLRRVIYKSAYCVHCEVCEVDCPTGALSIVPNVYIDKTKCIHCHKCLNSHDLGCISADCVRMIRNMNNNEETKIRGYKTFGFHEEWLHEFLVDPEYFWKSNSLGPAQESGFTEWLKDAEIVDAKRNLTRFGELLQQIYIDNTNLTWELILTNLSYNSFVIDWFANNIKIGQEYNRKILEGMINEQGYSSRGKTIPNAVAALIQTFDYSPIGDTLNMSMQADGKNKVRGGYEEITKEGLAYSLYKYAEKKGVHSLRVSDFYNDECTSGPFRVLGISKQVFNNTLKSLNSANNRVLIAELAMGLDSITLREDLNSISCLESLL</sequence>
<dbReference type="OrthoDB" id="9794018at2"/>
<dbReference type="Pfam" id="PF01507">
    <property type="entry name" value="PAPS_reduct"/>
    <property type="match status" value="1"/>
</dbReference>
<dbReference type="InterPro" id="IPR017896">
    <property type="entry name" value="4Fe4S_Fe-S-bd"/>
</dbReference>
<gene>
    <name evidence="5" type="ORF">SAMN04488494_0004</name>
</gene>
<dbReference type="InterPro" id="IPR002500">
    <property type="entry name" value="PAPS_reduct_dom"/>
</dbReference>
<dbReference type="RefSeq" id="WP_073047781.1">
    <property type="nucleotide sequence ID" value="NZ_FOLF01000015.1"/>
</dbReference>
<dbReference type="Gene3D" id="3.30.70.20">
    <property type="match status" value="1"/>
</dbReference>
<reference evidence="5 6" key="1">
    <citation type="submission" date="2016-11" db="EMBL/GenBank/DDBJ databases">
        <authorList>
            <person name="Jaros S."/>
            <person name="Januszkiewicz K."/>
            <person name="Wedrychowicz H."/>
        </authorList>
    </citation>
    <scope>NUCLEOTIDE SEQUENCE [LARGE SCALE GENOMIC DNA]</scope>
    <source>
        <strain evidence="5 6">BPI-34</strain>
    </source>
</reference>
<dbReference type="GO" id="GO:0046872">
    <property type="term" value="F:metal ion binding"/>
    <property type="evidence" value="ECO:0007669"/>
    <property type="project" value="UniProtKB-KW"/>
</dbReference>
<keyword evidence="3" id="KW-0411">Iron-sulfur</keyword>
<keyword evidence="2" id="KW-0408">Iron</keyword>
<dbReference type="Gene3D" id="3.40.50.620">
    <property type="entry name" value="HUPs"/>
    <property type="match status" value="1"/>
</dbReference>
<dbReference type="PROSITE" id="PS51379">
    <property type="entry name" value="4FE4S_FER_2"/>
    <property type="match status" value="1"/>
</dbReference>
<dbReference type="PANTHER" id="PTHR43196">
    <property type="entry name" value="SULFATE ADENYLYLTRANSFERASE SUBUNIT 2"/>
    <property type="match status" value="1"/>
</dbReference>
<name>A0A1M7NG41_XYLRU</name>
<evidence type="ECO:0000313" key="6">
    <source>
        <dbReference type="Proteomes" id="UP000184280"/>
    </source>
</evidence>
<dbReference type="GO" id="GO:0051536">
    <property type="term" value="F:iron-sulfur cluster binding"/>
    <property type="evidence" value="ECO:0007669"/>
    <property type="project" value="UniProtKB-KW"/>
</dbReference>
<dbReference type="PANTHER" id="PTHR43196:SF2">
    <property type="entry name" value="PHOSPHOADENOSINE PHOSPHOSULFATE REDUCTASE"/>
    <property type="match status" value="1"/>
</dbReference>
<dbReference type="PROSITE" id="PS00198">
    <property type="entry name" value="4FE4S_FER_1"/>
    <property type="match status" value="1"/>
</dbReference>
<feature type="domain" description="4Fe-4S ferredoxin-type" evidence="4">
    <location>
        <begin position="515"/>
        <end position="544"/>
    </location>
</feature>
<evidence type="ECO:0000259" key="4">
    <source>
        <dbReference type="PROSITE" id="PS51379"/>
    </source>
</evidence>
<evidence type="ECO:0000256" key="2">
    <source>
        <dbReference type="ARBA" id="ARBA00023004"/>
    </source>
</evidence>
<keyword evidence="1" id="KW-0479">Metal-binding</keyword>
<evidence type="ECO:0000256" key="3">
    <source>
        <dbReference type="ARBA" id="ARBA00023014"/>
    </source>
</evidence>
<proteinExistence type="predicted"/>
<dbReference type="EMBL" id="FRCJ01000010">
    <property type="protein sequence ID" value="SHN02607.1"/>
    <property type="molecule type" value="Genomic_DNA"/>
</dbReference>
<dbReference type="InterPro" id="IPR014729">
    <property type="entry name" value="Rossmann-like_a/b/a_fold"/>
</dbReference>
<evidence type="ECO:0000313" key="5">
    <source>
        <dbReference type="EMBL" id="SHN02607.1"/>
    </source>
</evidence>